<dbReference type="AlphaFoldDB" id="A0AAW0F940"/>
<keyword evidence="4" id="KW-1185">Reference proteome</keyword>
<organism evidence="2 4">
    <name type="scientific">Cerrena zonata</name>
    <dbReference type="NCBI Taxonomy" id="2478898"/>
    <lineage>
        <taxon>Eukaryota</taxon>
        <taxon>Fungi</taxon>
        <taxon>Dikarya</taxon>
        <taxon>Basidiomycota</taxon>
        <taxon>Agaricomycotina</taxon>
        <taxon>Agaricomycetes</taxon>
        <taxon>Polyporales</taxon>
        <taxon>Cerrenaceae</taxon>
        <taxon>Cerrena</taxon>
    </lineage>
</organism>
<evidence type="ECO:0000313" key="4">
    <source>
        <dbReference type="Proteomes" id="UP001385951"/>
    </source>
</evidence>
<keyword evidence="1" id="KW-0472">Membrane</keyword>
<name>A0AAW0F940_9APHY</name>
<proteinExistence type="predicted"/>
<reference evidence="2 4" key="1">
    <citation type="submission" date="2022-09" db="EMBL/GenBank/DDBJ databases">
        <authorList>
            <person name="Palmer J.M."/>
        </authorList>
    </citation>
    <scope>NUCLEOTIDE SEQUENCE [LARGE SCALE GENOMIC DNA]</scope>
    <source>
        <strain evidence="2 4">DSM 7382</strain>
    </source>
</reference>
<feature type="transmembrane region" description="Helical" evidence="1">
    <location>
        <begin position="96"/>
        <end position="114"/>
    </location>
</feature>
<dbReference type="PANTHER" id="PTHR39470">
    <property type="entry name" value="CHROMOSOME 10, WHOLE GENOME SHOTGUN SEQUENCE"/>
    <property type="match status" value="1"/>
</dbReference>
<dbReference type="Proteomes" id="UP001385951">
    <property type="component" value="Unassembled WGS sequence"/>
</dbReference>
<dbReference type="EMBL" id="JASBNA010000022">
    <property type="protein sequence ID" value="KAK7684930.1"/>
    <property type="molecule type" value="Genomic_DNA"/>
</dbReference>
<dbReference type="PANTHER" id="PTHR39470:SF1">
    <property type="entry name" value="CHORISMATE SYNTHASE PROTEIN"/>
    <property type="match status" value="1"/>
</dbReference>
<sequence>MPSDSIRRLLLRHAGLESDASLPKALEALLTRLSSFEMRTLYVRFGQTVLQDCEHCSTFDEYALYALPWTVLGYIREAATIGALTIQGSGRERWRTYGVAAIVVTAVVEGYWVATATVRIPRDGLNVYMLHDNLWFFRHLIFLLVPVAIHLLPAAPPNSDPYTLLQNTRSTMDATMARLTSLKYLRGAVMRDPATRESADSWWTKQKVEGEWIREDENVQRVAEKLGFGFAGHEGTAKLKSNAKATVGVITQGLGIEIRTAGQ</sequence>
<keyword evidence="1" id="KW-0812">Transmembrane</keyword>
<dbReference type="EMBL" id="JASBNA010000121">
    <property type="protein sequence ID" value="KAK7676356.1"/>
    <property type="molecule type" value="Genomic_DNA"/>
</dbReference>
<feature type="transmembrane region" description="Helical" evidence="1">
    <location>
        <begin position="134"/>
        <end position="152"/>
    </location>
</feature>
<keyword evidence="1" id="KW-1133">Transmembrane helix</keyword>
<gene>
    <name evidence="3" type="ORF">QCA50_011765</name>
    <name evidence="2" type="ORF">QCA50_020697</name>
</gene>
<evidence type="ECO:0000313" key="3">
    <source>
        <dbReference type="EMBL" id="KAK7684930.1"/>
    </source>
</evidence>
<comment type="caution">
    <text evidence="2">The sequence shown here is derived from an EMBL/GenBank/DDBJ whole genome shotgun (WGS) entry which is preliminary data.</text>
</comment>
<protein>
    <submittedName>
        <fullName evidence="2">Uncharacterized protein</fullName>
    </submittedName>
</protein>
<accession>A0AAW0F940</accession>
<evidence type="ECO:0000313" key="2">
    <source>
        <dbReference type="EMBL" id="KAK7676356.1"/>
    </source>
</evidence>
<evidence type="ECO:0000256" key="1">
    <source>
        <dbReference type="SAM" id="Phobius"/>
    </source>
</evidence>